<feature type="region of interest" description="Disordered" evidence="1">
    <location>
        <begin position="44"/>
        <end position="133"/>
    </location>
</feature>
<dbReference type="Proteomes" id="UP000838412">
    <property type="component" value="Chromosome 6"/>
</dbReference>
<sequence length="174" mass="18709">MFLFEIGAGVDSVQYDQLARLLGLGSEKDKRRHLVTRGERKLLTNLADTRPAKMPGDSGSTSKIRPSTAHGKIQSQRVMGLFEDSQRPQTAAPSGYGDGTASRATLAASPSRQERAPTARPRVAQGQQPKGARRLTVGAVDGIGHQEAAHRIQVPANQGQVMKVCTLLNTDRKS</sequence>
<evidence type="ECO:0000313" key="3">
    <source>
        <dbReference type="Proteomes" id="UP000838412"/>
    </source>
</evidence>
<protein>
    <submittedName>
        <fullName evidence="2">Hypp3842 protein</fullName>
    </submittedName>
</protein>
<gene>
    <name evidence="2" type="primary">Hypp3842</name>
    <name evidence="2" type="ORF">BLAG_LOCUS21233</name>
</gene>
<evidence type="ECO:0000313" key="2">
    <source>
        <dbReference type="EMBL" id="CAH1268213.1"/>
    </source>
</evidence>
<name>A0A8K0A8B8_BRALA</name>
<accession>A0A8K0A8B8</accession>
<dbReference type="EMBL" id="OV696691">
    <property type="protein sequence ID" value="CAH1268213.1"/>
    <property type="molecule type" value="Genomic_DNA"/>
</dbReference>
<organism evidence="2 3">
    <name type="scientific">Branchiostoma lanceolatum</name>
    <name type="common">Common lancelet</name>
    <name type="synonym">Amphioxus lanceolatum</name>
    <dbReference type="NCBI Taxonomy" id="7740"/>
    <lineage>
        <taxon>Eukaryota</taxon>
        <taxon>Metazoa</taxon>
        <taxon>Chordata</taxon>
        <taxon>Cephalochordata</taxon>
        <taxon>Leptocardii</taxon>
        <taxon>Amphioxiformes</taxon>
        <taxon>Branchiostomatidae</taxon>
        <taxon>Branchiostoma</taxon>
    </lineage>
</organism>
<keyword evidence="3" id="KW-1185">Reference proteome</keyword>
<proteinExistence type="predicted"/>
<reference evidence="2" key="1">
    <citation type="submission" date="2022-01" db="EMBL/GenBank/DDBJ databases">
        <authorList>
            <person name="Braso-Vives M."/>
        </authorList>
    </citation>
    <scope>NUCLEOTIDE SEQUENCE</scope>
</reference>
<dbReference type="AlphaFoldDB" id="A0A8K0A8B8"/>
<evidence type="ECO:0000256" key="1">
    <source>
        <dbReference type="SAM" id="MobiDB-lite"/>
    </source>
</evidence>